<comment type="caution">
    <text evidence="4">The sequence shown here is derived from an EMBL/GenBank/DDBJ whole genome shotgun (WGS) entry which is preliminary data.</text>
</comment>
<proteinExistence type="predicted"/>
<feature type="compositionally biased region" description="Polar residues" evidence="1">
    <location>
        <begin position="1"/>
        <end position="11"/>
    </location>
</feature>
<name>A0A9P7E3H6_9AGAM</name>
<gene>
    <name evidence="4" type="ORF">HD556DRAFT_1435675</name>
</gene>
<dbReference type="EMBL" id="JABBWE010000001">
    <property type="protein sequence ID" value="KAG1809942.1"/>
    <property type="molecule type" value="Genomic_DNA"/>
</dbReference>
<keyword evidence="2" id="KW-1133">Transmembrane helix</keyword>
<feature type="transmembrane region" description="Helical" evidence="2">
    <location>
        <begin position="199"/>
        <end position="220"/>
    </location>
</feature>
<dbReference type="GO" id="GO:0006998">
    <property type="term" value="P:nuclear envelope organization"/>
    <property type="evidence" value="ECO:0007669"/>
    <property type="project" value="InterPro"/>
</dbReference>
<dbReference type="PANTHER" id="PTHR28136">
    <property type="entry name" value="NUCLEUS EXPORT PROTEIN BRR6"/>
    <property type="match status" value="1"/>
</dbReference>
<sequence length="404" mass="45364">MSTHTHTQRSTEAPMDFQFTSRPSSNTKPVWANNGSNPPRKRPFDDLQPTSPAIPQPPQTPIFGENRNVPFIFQAPALQTPPVYPWVPPVNFSPQKAFPVQELRDVDMSELSPPKSEASEKENGRIVATGALRRVFNSRQKARTKSQHVVSLRDDLGYGSEEEIDGDVDHVPVTQNTSNHYTLNMPANPAPRTDTPQVLLGYLQFFFNLSLVMVFLYLLVQFILTVQRDVAHRISEYSMGMIFIPVNASTKMKCWSDIVQEIGMCATQYRNNLCENNPVPAMIQQCASWKTCMDRDPNMVGRARVGAELIADVINGFVEPISWKTLAFTLTSLTFLTVFVNSLFSLYRSRHEAGHSRPSYPVAPQFPHHYLPSAPAPRGSGHDDIFGDAPRRRRGEDGQAIKVK</sequence>
<feature type="compositionally biased region" description="Polar residues" evidence="1">
    <location>
        <begin position="18"/>
        <end position="37"/>
    </location>
</feature>
<dbReference type="GeneID" id="64599231"/>
<keyword evidence="5" id="KW-1185">Reference proteome</keyword>
<keyword evidence="2" id="KW-0812">Transmembrane</keyword>
<evidence type="ECO:0000256" key="2">
    <source>
        <dbReference type="SAM" id="Phobius"/>
    </source>
</evidence>
<evidence type="ECO:0000256" key="1">
    <source>
        <dbReference type="SAM" id="MobiDB-lite"/>
    </source>
</evidence>
<dbReference type="RefSeq" id="XP_041167607.1">
    <property type="nucleotide sequence ID" value="XM_041305467.1"/>
</dbReference>
<dbReference type="SMART" id="SM01042">
    <property type="entry name" value="Brr6_like_C_C"/>
    <property type="match status" value="1"/>
</dbReference>
<protein>
    <submittedName>
        <fullName evidence="4">Di-sulfide bridge nucleocytoplasmic transport domain-containing protein</fullName>
    </submittedName>
</protein>
<dbReference type="OrthoDB" id="5961at2759"/>
<evidence type="ECO:0000313" key="4">
    <source>
        <dbReference type="EMBL" id="KAG1809942.1"/>
    </source>
</evidence>
<dbReference type="InterPro" id="IPR040202">
    <property type="entry name" value="Brl1/Brr6"/>
</dbReference>
<keyword evidence="2" id="KW-0472">Membrane</keyword>
<feature type="compositionally biased region" description="Basic and acidic residues" evidence="1">
    <location>
        <begin position="394"/>
        <end position="404"/>
    </location>
</feature>
<dbReference type="AlphaFoldDB" id="A0A9P7E3H6"/>
<feature type="region of interest" description="Disordered" evidence="1">
    <location>
        <begin position="371"/>
        <end position="404"/>
    </location>
</feature>
<organism evidence="4 5">
    <name type="scientific">Suillus plorans</name>
    <dbReference type="NCBI Taxonomy" id="116603"/>
    <lineage>
        <taxon>Eukaryota</taxon>
        <taxon>Fungi</taxon>
        <taxon>Dikarya</taxon>
        <taxon>Basidiomycota</taxon>
        <taxon>Agaricomycotina</taxon>
        <taxon>Agaricomycetes</taxon>
        <taxon>Agaricomycetidae</taxon>
        <taxon>Boletales</taxon>
        <taxon>Suillineae</taxon>
        <taxon>Suillaceae</taxon>
        <taxon>Suillus</taxon>
    </lineage>
</organism>
<dbReference type="GO" id="GO:0055088">
    <property type="term" value="P:lipid homeostasis"/>
    <property type="evidence" value="ECO:0007669"/>
    <property type="project" value="InterPro"/>
</dbReference>
<dbReference type="InterPro" id="IPR018767">
    <property type="entry name" value="Brl1/Brr6_dom"/>
</dbReference>
<feature type="region of interest" description="Disordered" evidence="1">
    <location>
        <begin position="1"/>
        <end position="64"/>
    </location>
</feature>
<dbReference type="GO" id="GO:0031965">
    <property type="term" value="C:nuclear membrane"/>
    <property type="evidence" value="ECO:0007669"/>
    <property type="project" value="InterPro"/>
</dbReference>
<feature type="domain" description="Brl1/Brr6" evidence="3">
    <location>
        <begin position="199"/>
        <end position="348"/>
    </location>
</feature>
<accession>A0A9P7E3H6</accession>
<dbReference type="Pfam" id="PF10104">
    <property type="entry name" value="Brr6_like_C_C"/>
    <property type="match status" value="1"/>
</dbReference>
<evidence type="ECO:0000313" key="5">
    <source>
        <dbReference type="Proteomes" id="UP000719766"/>
    </source>
</evidence>
<reference evidence="4" key="1">
    <citation type="journal article" date="2020" name="New Phytol.">
        <title>Comparative genomics reveals dynamic genome evolution in host specialist ectomycorrhizal fungi.</title>
        <authorList>
            <person name="Lofgren L.A."/>
            <person name="Nguyen N.H."/>
            <person name="Vilgalys R."/>
            <person name="Ruytinx J."/>
            <person name="Liao H.L."/>
            <person name="Branco S."/>
            <person name="Kuo A."/>
            <person name="LaButti K."/>
            <person name="Lipzen A."/>
            <person name="Andreopoulos W."/>
            <person name="Pangilinan J."/>
            <person name="Riley R."/>
            <person name="Hundley H."/>
            <person name="Na H."/>
            <person name="Barry K."/>
            <person name="Grigoriev I.V."/>
            <person name="Stajich J.E."/>
            <person name="Kennedy P.G."/>
        </authorList>
    </citation>
    <scope>NUCLEOTIDE SEQUENCE</scope>
    <source>
        <strain evidence="4">S12</strain>
    </source>
</reference>
<dbReference type="PANTHER" id="PTHR28136:SF1">
    <property type="entry name" value="NUCLEUS EXPORT PROTEIN BRL1"/>
    <property type="match status" value="1"/>
</dbReference>
<evidence type="ECO:0000259" key="3">
    <source>
        <dbReference type="SMART" id="SM01042"/>
    </source>
</evidence>
<feature type="transmembrane region" description="Helical" evidence="2">
    <location>
        <begin position="326"/>
        <end position="347"/>
    </location>
</feature>
<dbReference type="Proteomes" id="UP000719766">
    <property type="component" value="Unassembled WGS sequence"/>
</dbReference>